<name>A0A2T7BN91_9BACT</name>
<dbReference type="EMBL" id="QCYK01000001">
    <property type="protein sequence ID" value="PUZ29145.1"/>
    <property type="molecule type" value="Genomic_DNA"/>
</dbReference>
<feature type="transmembrane region" description="Helical" evidence="1">
    <location>
        <begin position="6"/>
        <end position="27"/>
    </location>
</feature>
<sequence length="152" mass="17268">MTGYIFFKRILMVLALLVVLILLRIMVDNQLVYRQLAFLSMGLAVLAVLRYTLLAPAMEAVNIDFGQEIVAVSEKSLLRRREWAVDFAQLEFRWNPASNELWLEGGGHQPRILDTGQGFTAAQLEAMHTTLQMIKAQYHYPENGENESGQGR</sequence>
<keyword evidence="1" id="KW-0812">Transmembrane</keyword>
<dbReference type="Proteomes" id="UP000244450">
    <property type="component" value="Unassembled WGS sequence"/>
</dbReference>
<evidence type="ECO:0000313" key="3">
    <source>
        <dbReference type="Proteomes" id="UP000244450"/>
    </source>
</evidence>
<organism evidence="2 3">
    <name type="scientific">Chitinophaga parva</name>
    <dbReference type="NCBI Taxonomy" id="2169414"/>
    <lineage>
        <taxon>Bacteria</taxon>
        <taxon>Pseudomonadati</taxon>
        <taxon>Bacteroidota</taxon>
        <taxon>Chitinophagia</taxon>
        <taxon>Chitinophagales</taxon>
        <taxon>Chitinophagaceae</taxon>
        <taxon>Chitinophaga</taxon>
    </lineage>
</organism>
<comment type="caution">
    <text evidence="2">The sequence shown here is derived from an EMBL/GenBank/DDBJ whole genome shotgun (WGS) entry which is preliminary data.</text>
</comment>
<keyword evidence="1" id="KW-0472">Membrane</keyword>
<evidence type="ECO:0000313" key="2">
    <source>
        <dbReference type="EMBL" id="PUZ29145.1"/>
    </source>
</evidence>
<protein>
    <submittedName>
        <fullName evidence="2">Uncharacterized protein</fullName>
    </submittedName>
</protein>
<proteinExistence type="predicted"/>
<evidence type="ECO:0000256" key="1">
    <source>
        <dbReference type="SAM" id="Phobius"/>
    </source>
</evidence>
<reference evidence="2 3" key="1">
    <citation type="submission" date="2018-04" db="EMBL/GenBank/DDBJ databases">
        <title>Chitinophaga fuyangensis sp. nov., isolated from soil in a chemical factory.</title>
        <authorList>
            <person name="Chen K."/>
        </authorList>
    </citation>
    <scope>NUCLEOTIDE SEQUENCE [LARGE SCALE GENOMIC DNA]</scope>
    <source>
        <strain evidence="2 3">LY-1</strain>
    </source>
</reference>
<gene>
    <name evidence="2" type="ORF">DCC81_06680</name>
</gene>
<keyword evidence="1" id="KW-1133">Transmembrane helix</keyword>
<dbReference type="AlphaFoldDB" id="A0A2T7BN91"/>
<accession>A0A2T7BN91</accession>
<feature type="transmembrane region" description="Helical" evidence="1">
    <location>
        <begin position="36"/>
        <end position="53"/>
    </location>
</feature>
<keyword evidence="3" id="KW-1185">Reference proteome</keyword>